<gene>
    <name evidence="2" type="ORF">FMM72_03230</name>
</gene>
<evidence type="ECO:0000313" key="2">
    <source>
        <dbReference type="EMBL" id="NDO38267.1"/>
    </source>
</evidence>
<dbReference type="SUPFAM" id="SSF47413">
    <property type="entry name" value="lambda repressor-like DNA-binding domains"/>
    <property type="match status" value="1"/>
</dbReference>
<dbReference type="Pfam" id="PF13443">
    <property type="entry name" value="HTH_26"/>
    <property type="match status" value="1"/>
</dbReference>
<dbReference type="EMBL" id="VIQT01000007">
    <property type="protein sequence ID" value="NDO38267.1"/>
    <property type="molecule type" value="Genomic_DNA"/>
</dbReference>
<organism evidence="2 3">
    <name type="scientific">Anaerotruncus colihominis</name>
    <dbReference type="NCBI Taxonomy" id="169435"/>
    <lineage>
        <taxon>Bacteria</taxon>
        <taxon>Bacillati</taxon>
        <taxon>Bacillota</taxon>
        <taxon>Clostridia</taxon>
        <taxon>Eubacteriales</taxon>
        <taxon>Oscillospiraceae</taxon>
        <taxon>Anaerotruncus</taxon>
    </lineage>
</organism>
<comment type="caution">
    <text evidence="2">The sequence shown here is derived from an EMBL/GenBank/DDBJ whole genome shotgun (WGS) entry which is preliminary data.</text>
</comment>
<proteinExistence type="predicted"/>
<dbReference type="Proteomes" id="UP000462501">
    <property type="component" value="Unassembled WGS sequence"/>
</dbReference>
<protein>
    <submittedName>
        <fullName evidence="2">Helix-turn-helix transcriptional regulator</fullName>
    </submittedName>
</protein>
<feature type="domain" description="HTH cro/C1-type" evidence="1">
    <location>
        <begin position="11"/>
        <end position="66"/>
    </location>
</feature>
<dbReference type="AlphaFoldDB" id="A0A845SWF5"/>
<sequence>MDTREAIVARIIELCNERDITPNGLSNISAVPQATIKSILNGESNNPGTVTVKKLCDGFEITLGAFFSTPEFDSLEQEIR</sequence>
<dbReference type="RefSeq" id="WP_162220569.1">
    <property type="nucleotide sequence ID" value="NZ_JAETUF010000045.1"/>
</dbReference>
<dbReference type="PROSITE" id="PS50943">
    <property type="entry name" value="HTH_CROC1"/>
    <property type="match status" value="1"/>
</dbReference>
<dbReference type="SMART" id="SM00530">
    <property type="entry name" value="HTH_XRE"/>
    <property type="match status" value="1"/>
</dbReference>
<dbReference type="Gene3D" id="1.10.260.40">
    <property type="entry name" value="lambda repressor-like DNA-binding domains"/>
    <property type="match status" value="1"/>
</dbReference>
<accession>A0A845SWF5</accession>
<dbReference type="InterPro" id="IPR010982">
    <property type="entry name" value="Lambda_DNA-bd_dom_sf"/>
</dbReference>
<evidence type="ECO:0000313" key="3">
    <source>
        <dbReference type="Proteomes" id="UP000462501"/>
    </source>
</evidence>
<dbReference type="InterPro" id="IPR001387">
    <property type="entry name" value="Cro/C1-type_HTH"/>
</dbReference>
<evidence type="ECO:0000259" key="1">
    <source>
        <dbReference type="PROSITE" id="PS50943"/>
    </source>
</evidence>
<dbReference type="GO" id="GO:0003677">
    <property type="term" value="F:DNA binding"/>
    <property type="evidence" value="ECO:0007669"/>
    <property type="project" value="InterPro"/>
</dbReference>
<reference evidence="2 3" key="1">
    <citation type="submission" date="2019-06" db="EMBL/GenBank/DDBJ databases">
        <title>Draft genome sequences of 15 bacterial species constituting the stable defined intestinal microbiota of the GM15 gnotobiotic mouse model.</title>
        <authorList>
            <person name="Elie C."/>
            <person name="Mathieu A."/>
            <person name="Saliou A."/>
            <person name="Darnaud M."/>
            <person name="Leulier F."/>
            <person name="Tamellini A."/>
        </authorList>
    </citation>
    <scope>NUCLEOTIDE SEQUENCE [LARGE SCALE GENOMIC DNA]</scope>
    <source>
        <strain evidence="2 3">JM4-15</strain>
    </source>
</reference>
<name>A0A845SWF5_9FIRM</name>